<dbReference type="InterPro" id="IPR027640">
    <property type="entry name" value="Kinesin-like_fam"/>
</dbReference>
<feature type="binding site" evidence="7">
    <location>
        <begin position="171"/>
        <end position="178"/>
    </location>
    <ligand>
        <name>ATP</name>
        <dbReference type="ChEBI" id="CHEBI:30616"/>
    </ligand>
</feature>
<dbReference type="PROSITE" id="PS50067">
    <property type="entry name" value="KINESIN_MOTOR_2"/>
    <property type="match status" value="1"/>
</dbReference>
<evidence type="ECO:0000256" key="8">
    <source>
        <dbReference type="SAM" id="Coils"/>
    </source>
</evidence>
<evidence type="ECO:0000256" key="1">
    <source>
        <dbReference type="ARBA" id="ARBA00004496"/>
    </source>
</evidence>
<feature type="region of interest" description="Disordered" evidence="9">
    <location>
        <begin position="672"/>
        <end position="693"/>
    </location>
</feature>
<dbReference type="InterPro" id="IPR036961">
    <property type="entry name" value="Kinesin_motor_dom_sf"/>
</dbReference>
<sequence>MVIVMRMVVMRIGHAHGHREEACVVEFASPVLTTPQSLTTPHQRLVSNSLCVASMPSELVKQQQELDRLGGGDTRLAATFAVCRLCAGQRPGANAQEPPGAAPSNDSPHEVVVRDARLPLHAPASAATRSYKGFEAVVNAHASHRDLWNDMGTHALQWVLDGFSACIVAHGAVATGKTHALYDRPTGLASAALASVGAADRYVRATPTGPGTNCGLVVRFLAELFANVGKPAVDRGDVRVGLSAWELVGGANSPVDLLAPADTTPGAGGTDWTTIQVRSFAEALCVLETSRRGSANWASKTEQNPTQQLGGDQASTYATSRPNRAHAFVRIVVQDTARQTLAALHVVDLVGTHPLAGVRDSMAQPDASAPLLAASSSPHPLGGSFGREMERERREVGKHLLALSRVVTELASLQVGSGPNAAEERTRRLVSARDAKLTQMLGPLMAGNARLFWLSCVSAAPSDALDAAGTLRIATRAARIPCACVRVAGIPAEAVEMLPAAGVLDFGQTVDAYRSPPPPSAEAVQHYTQPEASRAAYAHPMPLQHVGESGAMLPPRPRLMQPDALPPPLPGTPKMADGPPTPPPPPLQPPGTDALGTQLTRLKEEFKEIYDDVMNGNRVTAQPSPPPDPNWNLEQVGMVAHAHSWGAMEDAAAARVPPSPPQQTVHSYAAAAAAAAAETQPRPTEGASTSEEMEELRCNYESVLVILGRERRAADSLQRENDDEKRELQERLGAVELDLDNARLENVNLRSKLKAHEQRLPMDALMERYEAEVERYSRENERLKAEVKSLAARLESGDGQADEPFDEISSQPDSETAPLRGGRQLGLRRQLKRAETERDTLAAEAADLRKQLRKHDAMRKAAEEGREKINKLQRENDSLVAEVEKWRLRDAEAEGELSRRDAEHMSDRSRAEAAEDECEDLRMRVVSLREQLRDARLEHRKGSLYRATLQAATPASASTTGVRPSTSSATRKRAASSAIRAAPSRLSLRKSPRPAADDDVVDGSMASVQDRLDAAMDRAEAQGAFRRQREVELKALLTQYASNECADDDGVADGFV</sequence>
<dbReference type="InterPro" id="IPR001752">
    <property type="entry name" value="Kinesin_motor_dom"/>
</dbReference>
<protein>
    <recommendedName>
        <fullName evidence="10">Kinesin motor domain-containing protein</fullName>
    </recommendedName>
</protein>
<evidence type="ECO:0000256" key="7">
    <source>
        <dbReference type="PROSITE-ProRule" id="PRU00283"/>
    </source>
</evidence>
<dbReference type="SUPFAM" id="SSF52540">
    <property type="entry name" value="P-loop containing nucleoside triphosphate hydrolases"/>
    <property type="match status" value="1"/>
</dbReference>
<evidence type="ECO:0000256" key="9">
    <source>
        <dbReference type="SAM" id="MobiDB-lite"/>
    </source>
</evidence>
<dbReference type="Gene3D" id="3.40.850.10">
    <property type="entry name" value="Kinesin motor domain"/>
    <property type="match status" value="1"/>
</dbReference>
<reference evidence="11" key="1">
    <citation type="submission" date="2020-10" db="EMBL/GenBank/DDBJ databases">
        <title>Unveiling of a novel bifunctional photoreceptor, Dualchrome1, isolated from a cosmopolitan green alga.</title>
        <authorList>
            <person name="Suzuki S."/>
            <person name="Kawachi M."/>
        </authorList>
    </citation>
    <scope>NUCLEOTIDE SEQUENCE</scope>
    <source>
        <strain evidence="11">NIES 2893</strain>
    </source>
</reference>
<comment type="caution">
    <text evidence="11">The sequence shown here is derived from an EMBL/GenBank/DDBJ whole genome shotgun (WGS) entry which is preliminary data.</text>
</comment>
<evidence type="ECO:0000256" key="4">
    <source>
        <dbReference type="ARBA" id="ARBA00022840"/>
    </source>
</evidence>
<evidence type="ECO:0000256" key="6">
    <source>
        <dbReference type="ARBA" id="ARBA00023175"/>
    </source>
</evidence>
<dbReference type="GO" id="GO:0003777">
    <property type="term" value="F:microtubule motor activity"/>
    <property type="evidence" value="ECO:0007669"/>
    <property type="project" value="InterPro"/>
</dbReference>
<dbReference type="OrthoDB" id="568026at2759"/>
<feature type="compositionally biased region" description="Low complexity" evidence="9">
    <location>
        <begin position="963"/>
        <end position="986"/>
    </location>
</feature>
<accession>A0A830H4H5</accession>
<dbReference type="SMART" id="SM00129">
    <property type="entry name" value="KISc"/>
    <property type="match status" value="1"/>
</dbReference>
<feature type="domain" description="Kinesin motor" evidence="10">
    <location>
        <begin position="94"/>
        <end position="480"/>
    </location>
</feature>
<proteinExistence type="inferred from homology"/>
<keyword evidence="4 7" id="KW-0067">ATP-binding</keyword>
<dbReference type="GO" id="GO:0007018">
    <property type="term" value="P:microtubule-based movement"/>
    <property type="evidence" value="ECO:0007669"/>
    <property type="project" value="InterPro"/>
</dbReference>
<name>A0A830H4H5_9CHLO</name>
<dbReference type="InterPro" id="IPR027417">
    <property type="entry name" value="P-loop_NTPase"/>
</dbReference>
<dbReference type="Proteomes" id="UP000660262">
    <property type="component" value="Unassembled WGS sequence"/>
</dbReference>
<dbReference type="GO" id="GO:0005875">
    <property type="term" value="C:microtubule associated complex"/>
    <property type="evidence" value="ECO:0007669"/>
    <property type="project" value="TreeGrafter"/>
</dbReference>
<dbReference type="GO" id="GO:0005524">
    <property type="term" value="F:ATP binding"/>
    <property type="evidence" value="ECO:0007669"/>
    <property type="project" value="UniProtKB-UniRule"/>
</dbReference>
<comment type="subcellular location">
    <subcellularLocation>
        <location evidence="1">Cytoplasm</location>
    </subcellularLocation>
</comment>
<dbReference type="GO" id="GO:0008017">
    <property type="term" value="F:microtubule binding"/>
    <property type="evidence" value="ECO:0007669"/>
    <property type="project" value="InterPro"/>
</dbReference>
<feature type="coiled-coil region" evidence="8">
    <location>
        <begin position="707"/>
        <end position="793"/>
    </location>
</feature>
<evidence type="ECO:0000313" key="12">
    <source>
        <dbReference type="Proteomes" id="UP000660262"/>
    </source>
</evidence>
<comment type="similarity">
    <text evidence="7">Belongs to the TRAFAC class myosin-kinesin ATPase superfamily. Kinesin family.</text>
</comment>
<feature type="region of interest" description="Disordered" evidence="9">
    <location>
        <begin position="296"/>
        <end position="317"/>
    </location>
</feature>
<feature type="compositionally biased region" description="Pro residues" evidence="9">
    <location>
        <begin position="579"/>
        <end position="589"/>
    </location>
</feature>
<feature type="region of interest" description="Disordered" evidence="9">
    <location>
        <begin position="893"/>
        <end position="913"/>
    </location>
</feature>
<evidence type="ECO:0000256" key="5">
    <source>
        <dbReference type="ARBA" id="ARBA00023054"/>
    </source>
</evidence>
<keyword evidence="6 7" id="KW-0505">Motor protein</keyword>
<gene>
    <name evidence="11" type="ORF">PPROV_000069200</name>
</gene>
<feature type="region of interest" description="Disordered" evidence="9">
    <location>
        <begin position="793"/>
        <end position="824"/>
    </location>
</feature>
<dbReference type="PRINTS" id="PR00380">
    <property type="entry name" value="KINESINHEAVY"/>
</dbReference>
<keyword evidence="3 7" id="KW-0547">Nucleotide-binding</keyword>
<dbReference type="GO" id="GO:0007052">
    <property type="term" value="P:mitotic spindle organization"/>
    <property type="evidence" value="ECO:0007669"/>
    <property type="project" value="TreeGrafter"/>
</dbReference>
<keyword evidence="12" id="KW-1185">Reference proteome</keyword>
<keyword evidence="2" id="KW-0963">Cytoplasm</keyword>
<evidence type="ECO:0000259" key="10">
    <source>
        <dbReference type="PROSITE" id="PS50067"/>
    </source>
</evidence>
<evidence type="ECO:0000313" key="11">
    <source>
        <dbReference type="EMBL" id="GHP01935.1"/>
    </source>
</evidence>
<feature type="region of interest" description="Disordered" evidence="9">
    <location>
        <begin position="545"/>
        <end position="595"/>
    </location>
</feature>
<dbReference type="Pfam" id="PF00225">
    <property type="entry name" value="Kinesin"/>
    <property type="match status" value="1"/>
</dbReference>
<dbReference type="PANTHER" id="PTHR47969">
    <property type="entry name" value="CHROMOSOME-ASSOCIATED KINESIN KIF4A-RELATED"/>
    <property type="match status" value="1"/>
</dbReference>
<evidence type="ECO:0000256" key="2">
    <source>
        <dbReference type="ARBA" id="ARBA00022490"/>
    </source>
</evidence>
<organism evidence="11 12">
    <name type="scientific">Pycnococcus provasolii</name>
    <dbReference type="NCBI Taxonomy" id="41880"/>
    <lineage>
        <taxon>Eukaryota</taxon>
        <taxon>Viridiplantae</taxon>
        <taxon>Chlorophyta</taxon>
        <taxon>Pseudoscourfieldiophyceae</taxon>
        <taxon>Pseudoscourfieldiales</taxon>
        <taxon>Pycnococcaceae</taxon>
        <taxon>Pycnococcus</taxon>
    </lineage>
</organism>
<dbReference type="AlphaFoldDB" id="A0A830H4H5"/>
<evidence type="ECO:0000256" key="3">
    <source>
        <dbReference type="ARBA" id="ARBA00022741"/>
    </source>
</evidence>
<dbReference type="PANTHER" id="PTHR47969:SF15">
    <property type="entry name" value="CHROMOSOME-ASSOCIATED KINESIN KIF4A-RELATED"/>
    <property type="match status" value="1"/>
</dbReference>
<feature type="compositionally biased region" description="Polar residues" evidence="9">
    <location>
        <begin position="951"/>
        <end position="962"/>
    </location>
</feature>
<keyword evidence="5 8" id="KW-0175">Coiled coil</keyword>
<dbReference type="GO" id="GO:0005737">
    <property type="term" value="C:cytoplasm"/>
    <property type="evidence" value="ECO:0007669"/>
    <property type="project" value="UniProtKB-SubCell"/>
</dbReference>
<dbReference type="EMBL" id="BNJQ01000002">
    <property type="protein sequence ID" value="GHP01935.1"/>
    <property type="molecule type" value="Genomic_DNA"/>
</dbReference>
<feature type="region of interest" description="Disordered" evidence="9">
    <location>
        <begin position="951"/>
        <end position="1003"/>
    </location>
</feature>
<dbReference type="GO" id="GO:0051231">
    <property type="term" value="P:spindle elongation"/>
    <property type="evidence" value="ECO:0007669"/>
    <property type="project" value="TreeGrafter"/>
</dbReference>